<evidence type="ECO:0000313" key="1">
    <source>
        <dbReference type="EMBL" id="KAF2881987.1"/>
    </source>
</evidence>
<protein>
    <submittedName>
        <fullName evidence="1">Uncharacterized protein</fullName>
    </submittedName>
</protein>
<sequence length="112" mass="12676">ANASVEILAGKDYVYLFTIRENKACDALHKYLGEFVYTIERAIGLIPRACPIPKILLQNNYHLHNLPIDADKITTAANFPFGNLRITIDVLDSKNRCVSCIEIKVEHNILHK</sequence>
<proteinExistence type="predicted"/>
<feature type="non-terminal residue" evidence="1">
    <location>
        <position position="1"/>
    </location>
</feature>
<comment type="caution">
    <text evidence="1">The sequence shown here is derived from an EMBL/GenBank/DDBJ whole genome shotgun (WGS) entry which is preliminary data.</text>
</comment>
<organism evidence="1 2">
    <name type="scientific">Ignelater luminosus</name>
    <name type="common">Cucubano</name>
    <name type="synonym">Pyrophorus luminosus</name>
    <dbReference type="NCBI Taxonomy" id="2038154"/>
    <lineage>
        <taxon>Eukaryota</taxon>
        <taxon>Metazoa</taxon>
        <taxon>Ecdysozoa</taxon>
        <taxon>Arthropoda</taxon>
        <taxon>Hexapoda</taxon>
        <taxon>Insecta</taxon>
        <taxon>Pterygota</taxon>
        <taxon>Neoptera</taxon>
        <taxon>Endopterygota</taxon>
        <taxon>Coleoptera</taxon>
        <taxon>Polyphaga</taxon>
        <taxon>Elateriformia</taxon>
        <taxon>Elateroidea</taxon>
        <taxon>Elateridae</taxon>
        <taxon>Agrypninae</taxon>
        <taxon>Pyrophorini</taxon>
        <taxon>Ignelater</taxon>
    </lineage>
</organism>
<name>A0A8K0CB11_IGNLU</name>
<dbReference type="EMBL" id="VTPC01090664">
    <property type="protein sequence ID" value="KAF2881987.1"/>
    <property type="molecule type" value="Genomic_DNA"/>
</dbReference>
<dbReference type="AlphaFoldDB" id="A0A8K0CB11"/>
<accession>A0A8K0CB11</accession>
<gene>
    <name evidence="1" type="ORF">ILUMI_24190</name>
</gene>
<reference evidence="1" key="1">
    <citation type="submission" date="2019-08" db="EMBL/GenBank/DDBJ databases">
        <title>The genome of the North American firefly Photinus pyralis.</title>
        <authorList>
            <consortium name="Photinus pyralis genome working group"/>
            <person name="Fallon T.R."/>
            <person name="Sander Lower S.E."/>
            <person name="Weng J.-K."/>
        </authorList>
    </citation>
    <scope>NUCLEOTIDE SEQUENCE</scope>
    <source>
        <strain evidence="1">TRF0915ILg1</strain>
        <tissue evidence="1">Whole body</tissue>
    </source>
</reference>
<dbReference type="Proteomes" id="UP000801492">
    <property type="component" value="Unassembled WGS sequence"/>
</dbReference>
<evidence type="ECO:0000313" key="2">
    <source>
        <dbReference type="Proteomes" id="UP000801492"/>
    </source>
</evidence>
<keyword evidence="2" id="KW-1185">Reference proteome</keyword>
<dbReference type="OrthoDB" id="6814999at2759"/>